<evidence type="ECO:0000256" key="3">
    <source>
        <dbReference type="ARBA" id="ARBA00023015"/>
    </source>
</evidence>
<keyword evidence="5" id="KW-0539">Nucleus</keyword>
<proteinExistence type="predicted"/>
<dbReference type="STRING" id="1344416.A0A138ZYJ0"/>
<reference evidence="8 9" key="1">
    <citation type="journal article" date="2015" name="Genome Biol. Evol.">
        <title>Phylogenomic analyses indicate that early fungi evolved digesting cell walls of algal ancestors of land plants.</title>
        <authorList>
            <person name="Chang Y."/>
            <person name="Wang S."/>
            <person name="Sekimoto S."/>
            <person name="Aerts A.L."/>
            <person name="Choi C."/>
            <person name="Clum A."/>
            <person name="LaButti K.M."/>
            <person name="Lindquist E.A."/>
            <person name="Yee Ngan C."/>
            <person name="Ohm R.A."/>
            <person name="Salamov A.A."/>
            <person name="Grigoriev I.V."/>
            <person name="Spatafora J.W."/>
            <person name="Berbee M.L."/>
        </authorList>
    </citation>
    <scope>NUCLEOTIDE SEQUENCE [LARGE SCALE GENOMIC DNA]</scope>
    <source>
        <strain evidence="8 9">JEL478</strain>
    </source>
</reference>
<keyword evidence="9" id="KW-1185">Reference proteome</keyword>
<comment type="subcellular location">
    <subcellularLocation>
        <location evidence="1">Nucleus</location>
    </subcellularLocation>
</comment>
<feature type="compositionally biased region" description="Basic and acidic residues" evidence="6">
    <location>
        <begin position="95"/>
        <end position="111"/>
    </location>
</feature>
<accession>A0A138ZYJ0</accession>
<evidence type="ECO:0000256" key="5">
    <source>
        <dbReference type="ARBA" id="ARBA00023242"/>
    </source>
</evidence>
<keyword evidence="3" id="KW-0805">Transcription regulation</keyword>
<dbReference type="InterPro" id="IPR036864">
    <property type="entry name" value="Zn2-C6_fun-type_DNA-bd_sf"/>
</dbReference>
<evidence type="ECO:0000313" key="8">
    <source>
        <dbReference type="EMBL" id="KXS09335.1"/>
    </source>
</evidence>
<dbReference type="GO" id="GO:0006351">
    <property type="term" value="P:DNA-templated transcription"/>
    <property type="evidence" value="ECO:0007669"/>
    <property type="project" value="InterPro"/>
</dbReference>
<dbReference type="Gene3D" id="4.10.240.10">
    <property type="entry name" value="Zn(2)-C6 fungal-type DNA-binding domain"/>
    <property type="match status" value="1"/>
</dbReference>
<dbReference type="PROSITE" id="PS50048">
    <property type="entry name" value="ZN2_CY6_FUNGAL_2"/>
    <property type="match status" value="1"/>
</dbReference>
<dbReference type="GO" id="GO:0008270">
    <property type="term" value="F:zinc ion binding"/>
    <property type="evidence" value="ECO:0007669"/>
    <property type="project" value="InterPro"/>
</dbReference>
<dbReference type="InterPro" id="IPR007219">
    <property type="entry name" value="XnlR_reg_dom"/>
</dbReference>
<dbReference type="OrthoDB" id="2152703at2759"/>
<feature type="region of interest" description="Disordered" evidence="6">
    <location>
        <begin position="1"/>
        <end position="20"/>
    </location>
</feature>
<dbReference type="GO" id="GO:0000981">
    <property type="term" value="F:DNA-binding transcription factor activity, RNA polymerase II-specific"/>
    <property type="evidence" value="ECO:0007669"/>
    <property type="project" value="InterPro"/>
</dbReference>
<dbReference type="PANTHER" id="PTHR47338:SF5">
    <property type="entry name" value="ZN(II)2CYS6 TRANSCRIPTION FACTOR (EUROFUNG)"/>
    <property type="match status" value="1"/>
</dbReference>
<organism evidence="8 9">
    <name type="scientific">Gonapodya prolifera (strain JEL478)</name>
    <name type="common">Monoblepharis prolifera</name>
    <dbReference type="NCBI Taxonomy" id="1344416"/>
    <lineage>
        <taxon>Eukaryota</taxon>
        <taxon>Fungi</taxon>
        <taxon>Fungi incertae sedis</taxon>
        <taxon>Chytridiomycota</taxon>
        <taxon>Chytridiomycota incertae sedis</taxon>
        <taxon>Monoblepharidomycetes</taxon>
        <taxon>Monoblepharidales</taxon>
        <taxon>Gonapodyaceae</taxon>
        <taxon>Gonapodya</taxon>
    </lineage>
</organism>
<dbReference type="PANTHER" id="PTHR47338">
    <property type="entry name" value="ZN(II)2CYS6 TRANSCRIPTION FACTOR (EUROFUNG)-RELATED"/>
    <property type="match status" value="1"/>
</dbReference>
<dbReference type="Proteomes" id="UP000070544">
    <property type="component" value="Unassembled WGS sequence"/>
</dbReference>
<dbReference type="SMART" id="SM00066">
    <property type="entry name" value="GAL4"/>
    <property type="match status" value="1"/>
</dbReference>
<evidence type="ECO:0000256" key="4">
    <source>
        <dbReference type="ARBA" id="ARBA00023163"/>
    </source>
</evidence>
<feature type="compositionally biased region" description="Polar residues" evidence="6">
    <location>
        <begin position="136"/>
        <end position="149"/>
    </location>
</feature>
<evidence type="ECO:0000256" key="1">
    <source>
        <dbReference type="ARBA" id="ARBA00004123"/>
    </source>
</evidence>
<evidence type="ECO:0000259" key="7">
    <source>
        <dbReference type="PROSITE" id="PS50048"/>
    </source>
</evidence>
<dbReference type="Pfam" id="PF00172">
    <property type="entry name" value="Zn_clus"/>
    <property type="match status" value="1"/>
</dbReference>
<sequence length="545" mass="61034">MRGERRDTARASNPGKRMRRTCDACVKRKQHCEGFAPCARCSRLEITCVFSPVREKERRQGRSRSSKVRAFERGSSVNEQDESQEDAPIPISAEEIERIRELASVKEERRSSSSGSEPERLLSTSSSESPPRVGLTQITPSSIYPTTRSGVEHDFSGSSATARAPIVLNVAPPFHGIAMPKISLGFNNLSSLPPRNRIGSISVQTAEELFSRASYSLRHGLSIFDDLPPLPPQSILNDLICVHFSRVAPVVPIVDRRHFLLNPTIDAILFFGMLSVAAIHHDNLEARTLASSTFFPRLQRLLKADADRPSLSGLQGCIFAMIFTGANLMIESNDIYRSQAVSTIQFLGLHSESFIEGLPASPSQKEIYRRCFWVMFFMDRQSVAIRNHAKMISDEGSHMIRLPCHNRDLDSLESTDYISNGPTISVFFTSTPTFKVGGIALELTIWHLFSRAQDLHTYCESHNVLPFCLPEGALGTRIKMRIAELEEDLAVWKRRFDMAMEDCDFPESTISYLHACYLGVVTSVIFSDVRTHPSSRRPGIWSQPK</sequence>
<dbReference type="CDD" id="cd12148">
    <property type="entry name" value="fungal_TF_MHR"/>
    <property type="match status" value="1"/>
</dbReference>
<gene>
    <name evidence="8" type="ORF">M427DRAFT_238702</name>
</gene>
<dbReference type="EMBL" id="KQ965870">
    <property type="protein sequence ID" value="KXS09335.1"/>
    <property type="molecule type" value="Genomic_DNA"/>
</dbReference>
<keyword evidence="2" id="KW-0479">Metal-binding</keyword>
<feature type="region of interest" description="Disordered" evidence="6">
    <location>
        <begin position="53"/>
        <end position="156"/>
    </location>
</feature>
<keyword evidence="4" id="KW-0804">Transcription</keyword>
<dbReference type="GO" id="GO:0003677">
    <property type="term" value="F:DNA binding"/>
    <property type="evidence" value="ECO:0007669"/>
    <property type="project" value="InterPro"/>
</dbReference>
<evidence type="ECO:0000313" key="9">
    <source>
        <dbReference type="Proteomes" id="UP000070544"/>
    </source>
</evidence>
<dbReference type="CDD" id="cd00067">
    <property type="entry name" value="GAL4"/>
    <property type="match status" value="1"/>
</dbReference>
<evidence type="ECO:0000256" key="2">
    <source>
        <dbReference type="ARBA" id="ARBA00022723"/>
    </source>
</evidence>
<dbReference type="AlphaFoldDB" id="A0A138ZYJ0"/>
<protein>
    <recommendedName>
        <fullName evidence="7">Zn(2)-C6 fungal-type domain-containing protein</fullName>
    </recommendedName>
</protein>
<evidence type="ECO:0000256" key="6">
    <source>
        <dbReference type="SAM" id="MobiDB-lite"/>
    </source>
</evidence>
<dbReference type="InterPro" id="IPR050815">
    <property type="entry name" value="TF_fung"/>
</dbReference>
<dbReference type="Pfam" id="PF04082">
    <property type="entry name" value="Fungal_trans"/>
    <property type="match status" value="1"/>
</dbReference>
<name>A0A138ZYJ0_GONPJ</name>
<feature type="domain" description="Zn(2)-C6 fungal-type" evidence="7">
    <location>
        <begin position="21"/>
        <end position="50"/>
    </location>
</feature>
<dbReference type="SUPFAM" id="SSF57701">
    <property type="entry name" value="Zn2/Cys6 DNA-binding domain"/>
    <property type="match status" value="1"/>
</dbReference>
<dbReference type="GO" id="GO:0005634">
    <property type="term" value="C:nucleus"/>
    <property type="evidence" value="ECO:0007669"/>
    <property type="project" value="UniProtKB-SubCell"/>
</dbReference>
<dbReference type="InterPro" id="IPR001138">
    <property type="entry name" value="Zn2Cys6_DnaBD"/>
</dbReference>